<proteinExistence type="predicted"/>
<dbReference type="EMBL" id="CM043020">
    <property type="protein sequence ID" value="KAI4459353.1"/>
    <property type="molecule type" value="Genomic_DNA"/>
</dbReference>
<sequence>MDIFALLFLSAVSILFGIILTLVIQYYVLLKYFNKSPIVEAPKKINEEAYTLPEALKKEIENDEISFDSSTSISLMLQFLFHELRHSQPIKRWLYKKLTLEFDELLTKTTIGKFFEAVKIRDMNLGTQFPHIKNICLEDIKLDKDDGHIDTLNISVNLDYTGNFLLSVDAKMKFGKTAYLSIKVKKINGSARLQFTRVPYTHWSFSFYHEPLMELAVESHFQGRQLQSNITNLIVNQIKKAIKRKHTLPNYKIRYKPFFVKTDPGQLESEDNEILPQGQLEITCIEVSRLSASSDIVNIYCTLTIDQLPFISIYNRDGVVYLMLELTLIKVRQQHLGVVFKQEQTCVTVDNVIPQTPAAKAGLKSGDMILAVENKNVTSVTQVSKIIKSISGVNITLRIERTASDYLFKSKQSEKTDLKTPTTNTISIEDCELNNDEPDSTNDIVGDSLESSRKFKSLTNIEKIKNDKVPKIISASNENMSKFAQTIGSFSLRKRKQSVERTSNESSTRSTPTASSPGTPQHGFKQHLIVMPSNIMAKKHSISEVPEIVRTDLESHDVEVLTSVIECHRGKEVAVGSILTFNDEFVFNLKECYKYLNVNVWGVTSSGKDILLGYTNIPITEILNECCSSLLGQYIRTYSFLPPNNIPPNNQTHPLMSHSGFEHVFCYGDILLSFVWNHDEEVIEVKRKIPTNDINTESKSMPTVVKHDFIRTQFHRTTHCDFCTKKIWLKDAVQCRQCGLCCHKKCISKCQIGTECVPMETAHLKAENVEVIQPDMNINEAVDDITESDNNLDTKQYFSLKRVNSANNLTIPGFHVSTCQSRSLPPSPQHTPSRKQSIVETNPFILCPTALDEVQKNSNEASDCIARLLEHIMVCPSDESLMDTAKESGKMLYANMPTDEKVEKINIMMTELKKIFDSVTTEHADLSKKLNAEESEVEKAKLAFLMGKADAKLHAISALMLHYCSGLQQTQEKLYSSNDK</sequence>
<evidence type="ECO:0000313" key="1">
    <source>
        <dbReference type="EMBL" id="KAI4459353.1"/>
    </source>
</evidence>
<comment type="caution">
    <text evidence="1">The sequence shown here is derived from an EMBL/GenBank/DDBJ whole genome shotgun (WGS) entry which is preliminary data.</text>
</comment>
<name>A0ACB9SXZ0_HOLOL</name>
<evidence type="ECO:0000313" key="2">
    <source>
        <dbReference type="Proteomes" id="UP001056778"/>
    </source>
</evidence>
<gene>
    <name evidence="1" type="ORF">MML48_6g00015015</name>
</gene>
<reference evidence="1" key="1">
    <citation type="submission" date="2022-04" db="EMBL/GenBank/DDBJ databases">
        <title>Chromosome-scale genome assembly of Holotrichia oblita Faldermann.</title>
        <authorList>
            <person name="Rongchong L."/>
        </authorList>
    </citation>
    <scope>NUCLEOTIDE SEQUENCE</scope>
    <source>
        <strain evidence="1">81SQS9</strain>
    </source>
</reference>
<keyword evidence="2" id="KW-1185">Reference proteome</keyword>
<accession>A0ACB9SXZ0</accession>
<dbReference type="Proteomes" id="UP001056778">
    <property type="component" value="Chromosome 6"/>
</dbReference>
<organism evidence="1 2">
    <name type="scientific">Holotrichia oblita</name>
    <name type="common">Chafer beetle</name>
    <dbReference type="NCBI Taxonomy" id="644536"/>
    <lineage>
        <taxon>Eukaryota</taxon>
        <taxon>Metazoa</taxon>
        <taxon>Ecdysozoa</taxon>
        <taxon>Arthropoda</taxon>
        <taxon>Hexapoda</taxon>
        <taxon>Insecta</taxon>
        <taxon>Pterygota</taxon>
        <taxon>Neoptera</taxon>
        <taxon>Endopterygota</taxon>
        <taxon>Coleoptera</taxon>
        <taxon>Polyphaga</taxon>
        <taxon>Scarabaeiformia</taxon>
        <taxon>Scarabaeidae</taxon>
        <taxon>Melolonthinae</taxon>
        <taxon>Holotrichia</taxon>
    </lineage>
</organism>
<protein>
    <submittedName>
        <fullName evidence="1">Pdz domain-containing protein 8</fullName>
    </submittedName>
</protein>